<reference evidence="1" key="1">
    <citation type="journal article" date="2013" name="Environ. Microbiol.">
        <title>Microbiota from the distal guts of lean and obese adolescents exhibit partial functional redundancy besides clear differences in community structure.</title>
        <authorList>
            <person name="Ferrer M."/>
            <person name="Ruiz A."/>
            <person name="Lanza F."/>
            <person name="Haange S.B."/>
            <person name="Oberbach A."/>
            <person name="Till H."/>
            <person name="Bargiela R."/>
            <person name="Campoy C."/>
            <person name="Segura M.T."/>
            <person name="Richter M."/>
            <person name="von Bergen M."/>
            <person name="Seifert J."/>
            <person name="Suarez A."/>
        </authorList>
    </citation>
    <scope>NUCLEOTIDE SEQUENCE</scope>
</reference>
<evidence type="ECO:0008006" key="2">
    <source>
        <dbReference type="Google" id="ProtNLM"/>
    </source>
</evidence>
<accession>K1SLG8</accession>
<evidence type="ECO:0000313" key="1">
    <source>
        <dbReference type="EMBL" id="EKC54600.1"/>
    </source>
</evidence>
<protein>
    <recommendedName>
        <fullName evidence="2">DUF2313 domain-containing protein</fullName>
    </recommendedName>
</protein>
<dbReference type="AlphaFoldDB" id="K1SLG8"/>
<feature type="non-terminal residue" evidence="1">
    <location>
        <position position="127"/>
    </location>
</feature>
<dbReference type="EMBL" id="AJWZ01008261">
    <property type="protein sequence ID" value="EKC54600.1"/>
    <property type="molecule type" value="Genomic_DNA"/>
</dbReference>
<name>K1SLG8_9ZZZZ</name>
<organism evidence="1">
    <name type="scientific">human gut metagenome</name>
    <dbReference type="NCBI Taxonomy" id="408170"/>
    <lineage>
        <taxon>unclassified sequences</taxon>
        <taxon>metagenomes</taxon>
        <taxon>organismal metagenomes</taxon>
    </lineage>
</organism>
<sequence length="127" mass="14873">MDNETKTLLEYLPPFLREYYEFKQLCKSGDIEVSSIDKAVDWNFDSAFISDCDATVLSKYERLLGIIPTSSQSIENRRNMVLLQWNTVASMTLSQFISKLQEYCGKDNIYVDTSREQFYQLVLWLNI</sequence>
<dbReference type="Pfam" id="PF10076">
    <property type="entry name" value="Phage_Mu_Gp48"/>
    <property type="match status" value="1"/>
</dbReference>
<comment type="caution">
    <text evidence="1">The sequence shown here is derived from an EMBL/GenBank/DDBJ whole genome shotgun (WGS) entry which is preliminary data.</text>
</comment>
<dbReference type="InterPro" id="IPR018755">
    <property type="entry name" value="Phage_Mu_Gp48"/>
</dbReference>
<gene>
    <name evidence="1" type="ORF">OBE_11999</name>
</gene>
<proteinExistence type="predicted"/>